<proteinExistence type="predicted"/>
<evidence type="ECO:0000259" key="1">
    <source>
        <dbReference type="Pfam" id="PF00768"/>
    </source>
</evidence>
<reference evidence="2" key="1">
    <citation type="submission" date="2021-09" db="EMBL/GenBank/DDBJ databases">
        <authorList>
            <consortium name="AG Swart"/>
            <person name="Singh M."/>
            <person name="Singh A."/>
            <person name="Seah K."/>
            <person name="Emmerich C."/>
        </authorList>
    </citation>
    <scope>NUCLEOTIDE SEQUENCE</scope>
    <source>
        <strain evidence="2">ATCC30299</strain>
    </source>
</reference>
<dbReference type="GO" id="GO:0006508">
    <property type="term" value="P:proteolysis"/>
    <property type="evidence" value="ECO:0007669"/>
    <property type="project" value="InterPro"/>
</dbReference>
<accession>A0AAU9K6N6</accession>
<keyword evidence="3" id="KW-1185">Reference proteome</keyword>
<dbReference type="InterPro" id="IPR012338">
    <property type="entry name" value="Beta-lactam/transpept-like"/>
</dbReference>
<dbReference type="GO" id="GO:0009002">
    <property type="term" value="F:serine-type D-Ala-D-Ala carboxypeptidase activity"/>
    <property type="evidence" value="ECO:0007669"/>
    <property type="project" value="InterPro"/>
</dbReference>
<dbReference type="EMBL" id="CAJZBQ010000054">
    <property type="protein sequence ID" value="CAG9332578.1"/>
    <property type="molecule type" value="Genomic_DNA"/>
</dbReference>
<evidence type="ECO:0000313" key="2">
    <source>
        <dbReference type="EMBL" id="CAG9332578.1"/>
    </source>
</evidence>
<feature type="domain" description="Peptidase S11 D-alanyl-D-alanine carboxypeptidase A N-terminal" evidence="1">
    <location>
        <begin position="1"/>
        <end position="115"/>
    </location>
</feature>
<protein>
    <recommendedName>
        <fullName evidence="1">Peptidase S11 D-alanyl-D-alanine carboxypeptidase A N-terminal domain-containing protein</fullName>
    </recommendedName>
</protein>
<dbReference type="Pfam" id="PF00768">
    <property type="entry name" value="Peptidase_S11"/>
    <property type="match status" value="1"/>
</dbReference>
<dbReference type="AlphaFoldDB" id="A0AAU9K6N6"/>
<sequence length="136" mass="15242">MNDFAKELNLENTVFKNPHGLSIKPNFSTVRDVCKLAAFSLKNQFFCLIVNTQSYSCIIENPNGNRSITWKTTNKLLGKGFDGIKTGHTIKAGPCLCVRTNSSNPQLIVTVLGCKSYESRWVEVPKIASWAQKRFL</sequence>
<dbReference type="Proteomes" id="UP001162131">
    <property type="component" value="Unassembled WGS sequence"/>
</dbReference>
<dbReference type="Gene3D" id="3.40.710.10">
    <property type="entry name" value="DD-peptidase/beta-lactamase superfamily"/>
    <property type="match status" value="1"/>
</dbReference>
<gene>
    <name evidence="2" type="ORF">BSTOLATCC_MIC56022</name>
</gene>
<dbReference type="SUPFAM" id="SSF56601">
    <property type="entry name" value="beta-lactamase/transpeptidase-like"/>
    <property type="match status" value="1"/>
</dbReference>
<dbReference type="InterPro" id="IPR001967">
    <property type="entry name" value="Peptidase_S11_N"/>
</dbReference>
<comment type="caution">
    <text evidence="2">The sequence shown here is derived from an EMBL/GenBank/DDBJ whole genome shotgun (WGS) entry which is preliminary data.</text>
</comment>
<organism evidence="2 3">
    <name type="scientific">Blepharisma stoltei</name>
    <dbReference type="NCBI Taxonomy" id="1481888"/>
    <lineage>
        <taxon>Eukaryota</taxon>
        <taxon>Sar</taxon>
        <taxon>Alveolata</taxon>
        <taxon>Ciliophora</taxon>
        <taxon>Postciliodesmatophora</taxon>
        <taxon>Heterotrichea</taxon>
        <taxon>Heterotrichida</taxon>
        <taxon>Blepharismidae</taxon>
        <taxon>Blepharisma</taxon>
    </lineage>
</organism>
<dbReference type="PANTHER" id="PTHR21581:SF6">
    <property type="entry name" value="TRAFFICKING PROTEIN PARTICLE COMPLEX SUBUNIT 12"/>
    <property type="match status" value="1"/>
</dbReference>
<evidence type="ECO:0000313" key="3">
    <source>
        <dbReference type="Proteomes" id="UP001162131"/>
    </source>
</evidence>
<name>A0AAU9K6N6_9CILI</name>
<dbReference type="PANTHER" id="PTHR21581">
    <property type="entry name" value="D-ALANYL-D-ALANINE CARBOXYPEPTIDASE"/>
    <property type="match status" value="1"/>
</dbReference>